<accession>A0A8J6HEX8</accession>
<dbReference type="Pfam" id="PF08246">
    <property type="entry name" value="Inhibitor_I29"/>
    <property type="match status" value="1"/>
</dbReference>
<dbReference type="SMART" id="SM00848">
    <property type="entry name" value="Inhibitor_I29"/>
    <property type="match status" value="1"/>
</dbReference>
<dbReference type="SUPFAM" id="SSF54001">
    <property type="entry name" value="Cysteine proteinases"/>
    <property type="match status" value="1"/>
</dbReference>
<feature type="signal peptide" evidence="1">
    <location>
        <begin position="1"/>
        <end position="16"/>
    </location>
</feature>
<keyword evidence="4" id="KW-1185">Reference proteome</keyword>
<dbReference type="Proteomes" id="UP000719412">
    <property type="component" value="Unassembled WGS sequence"/>
</dbReference>
<dbReference type="AlphaFoldDB" id="A0A8J6HEX8"/>
<feature type="domain" description="Cathepsin propeptide inhibitor" evidence="2">
    <location>
        <begin position="27"/>
        <end position="87"/>
    </location>
</feature>
<reference evidence="3" key="2">
    <citation type="submission" date="2021-08" db="EMBL/GenBank/DDBJ databases">
        <authorList>
            <person name="Eriksson T."/>
        </authorList>
    </citation>
    <scope>NUCLEOTIDE SEQUENCE</scope>
    <source>
        <strain evidence="3">Stoneville</strain>
        <tissue evidence="3">Whole head</tissue>
    </source>
</reference>
<evidence type="ECO:0000313" key="4">
    <source>
        <dbReference type="Proteomes" id="UP000719412"/>
    </source>
</evidence>
<dbReference type="InterPro" id="IPR013201">
    <property type="entry name" value="Prot_inhib_I29"/>
</dbReference>
<gene>
    <name evidence="3" type="ORF">GEV33_009597</name>
</gene>
<keyword evidence="1" id="KW-0732">Signal</keyword>
<comment type="caution">
    <text evidence="3">The sequence shown here is derived from an EMBL/GenBank/DDBJ whole genome shotgun (WGS) entry which is preliminary data.</text>
</comment>
<protein>
    <recommendedName>
        <fullName evidence="2">Cathepsin propeptide inhibitor domain-containing protein</fullName>
    </recommendedName>
</protein>
<feature type="chain" id="PRO_5035293459" description="Cathepsin propeptide inhibitor domain-containing protein" evidence="1">
    <location>
        <begin position="17"/>
        <end position="100"/>
    </location>
</feature>
<evidence type="ECO:0000313" key="3">
    <source>
        <dbReference type="EMBL" id="KAH0813193.1"/>
    </source>
</evidence>
<dbReference type="EMBL" id="JABDTM020025509">
    <property type="protein sequence ID" value="KAH0813193.1"/>
    <property type="molecule type" value="Genomic_DNA"/>
</dbReference>
<dbReference type="Gene3D" id="1.10.287.2250">
    <property type="match status" value="1"/>
</dbReference>
<organism evidence="3 4">
    <name type="scientific">Tenebrio molitor</name>
    <name type="common">Yellow mealworm beetle</name>
    <dbReference type="NCBI Taxonomy" id="7067"/>
    <lineage>
        <taxon>Eukaryota</taxon>
        <taxon>Metazoa</taxon>
        <taxon>Ecdysozoa</taxon>
        <taxon>Arthropoda</taxon>
        <taxon>Hexapoda</taxon>
        <taxon>Insecta</taxon>
        <taxon>Pterygota</taxon>
        <taxon>Neoptera</taxon>
        <taxon>Endopterygota</taxon>
        <taxon>Coleoptera</taxon>
        <taxon>Polyphaga</taxon>
        <taxon>Cucujiformia</taxon>
        <taxon>Tenebrionidae</taxon>
        <taxon>Tenebrio</taxon>
    </lineage>
</organism>
<name>A0A8J6HEX8_TENMO</name>
<proteinExistence type="predicted"/>
<evidence type="ECO:0000256" key="1">
    <source>
        <dbReference type="SAM" id="SignalP"/>
    </source>
</evidence>
<dbReference type="InterPro" id="IPR038765">
    <property type="entry name" value="Papain-like_cys_pep_sf"/>
</dbReference>
<sequence length="100" mass="11830">MKLLLLFIIGMYSAHCALTDAEITQQWNDFKVKFNKKYADDAEEQMRKQLFTTNLQKIEEHNKKYERGEVTYTQGINQFADLTDEELKPYSHGVLRPKQN</sequence>
<reference evidence="3" key="1">
    <citation type="journal article" date="2020" name="J Insects Food Feed">
        <title>The yellow mealworm (Tenebrio molitor) genome: a resource for the emerging insects as food and feed industry.</title>
        <authorList>
            <person name="Eriksson T."/>
            <person name="Andere A."/>
            <person name="Kelstrup H."/>
            <person name="Emery V."/>
            <person name="Picard C."/>
        </authorList>
    </citation>
    <scope>NUCLEOTIDE SEQUENCE</scope>
    <source>
        <strain evidence="3">Stoneville</strain>
        <tissue evidence="3">Whole head</tissue>
    </source>
</reference>
<evidence type="ECO:0000259" key="2">
    <source>
        <dbReference type="SMART" id="SM00848"/>
    </source>
</evidence>